<evidence type="ECO:0000256" key="1">
    <source>
        <dbReference type="SAM" id="Phobius"/>
    </source>
</evidence>
<keyword evidence="3" id="KW-1185">Reference proteome</keyword>
<proteinExistence type="predicted"/>
<dbReference type="HOGENOM" id="CLU_122360_0_0_11"/>
<feature type="transmembrane region" description="Helical" evidence="1">
    <location>
        <begin position="110"/>
        <end position="134"/>
    </location>
</feature>
<evidence type="ECO:0000313" key="3">
    <source>
        <dbReference type="Proteomes" id="UP000016943"/>
    </source>
</evidence>
<dbReference type="PATRIC" id="fig|1348662.3.peg.211"/>
<dbReference type="EMBL" id="CP006365">
    <property type="protein sequence ID" value="AGU14414.1"/>
    <property type="molecule type" value="Genomic_DNA"/>
</dbReference>
<accession>U3GSY1</accession>
<evidence type="ECO:0000313" key="2">
    <source>
        <dbReference type="EMBL" id="AGU14414.1"/>
    </source>
</evidence>
<name>U3GSY1_9CORY</name>
<dbReference type="PROSITE" id="PS51257">
    <property type="entry name" value="PROKAR_LIPOPROTEIN"/>
    <property type="match status" value="1"/>
</dbReference>
<keyword evidence="1" id="KW-0812">Transmembrane</keyword>
<dbReference type="STRING" id="1348662.CARG_01085"/>
<dbReference type="GeneID" id="78249092"/>
<organism evidence="2 3">
    <name type="scientific">Corynebacterium argentoratense DSM 44202</name>
    <dbReference type="NCBI Taxonomy" id="1348662"/>
    <lineage>
        <taxon>Bacteria</taxon>
        <taxon>Bacillati</taxon>
        <taxon>Actinomycetota</taxon>
        <taxon>Actinomycetes</taxon>
        <taxon>Mycobacteriales</taxon>
        <taxon>Corynebacteriaceae</taxon>
        <taxon>Corynebacterium</taxon>
    </lineage>
</organism>
<keyword evidence="1" id="KW-0472">Membrane</keyword>
<dbReference type="AlphaFoldDB" id="U3GSY1"/>
<keyword evidence="1" id="KW-1133">Transmembrane helix</keyword>
<protein>
    <recommendedName>
        <fullName evidence="4">DUF3592 domain-containing protein</fullName>
    </recommendedName>
</protein>
<gene>
    <name evidence="2" type="ORF">CARG_01085</name>
</gene>
<dbReference type="Proteomes" id="UP000016943">
    <property type="component" value="Chromosome"/>
</dbReference>
<dbReference type="RefSeq" id="WP_020975536.1">
    <property type="nucleotide sequence ID" value="NC_022198.1"/>
</dbReference>
<dbReference type="eggNOG" id="ENOG50337MI">
    <property type="taxonomic scope" value="Bacteria"/>
</dbReference>
<sequence>MNPRVRKRLNQLIMGLWAFAIVGCLGLSVGCYIDDRTIAADPGRALARVTNTSGARTTVDFRDEQGVYRSPPNGLLYPTGLSENQLVYVTYAKSNPNLVKVENRAWTLSLIPAASLMLASTLIAAALFAAVAWANTALRRRAEAAATARHPKH</sequence>
<dbReference type="KEGG" id="caz:CARG_01085"/>
<dbReference type="OrthoDB" id="4426042at2"/>
<reference evidence="2 3" key="1">
    <citation type="journal article" date="2013" name="Genome Announc.">
        <title>Whole-Genome Sequence of the Clinical Strain Corynebacterium argentoratense DSM 44202, Isolated from a Human Throat Specimen.</title>
        <authorList>
            <person name="Bomholt C."/>
            <person name="Glaub A."/>
            <person name="Gravermann K."/>
            <person name="Albersmeier A."/>
            <person name="Brinkrolf K."/>
            <person name="Ruckert C."/>
            <person name="Tauch A."/>
        </authorList>
    </citation>
    <scope>NUCLEOTIDE SEQUENCE [LARGE SCALE GENOMIC DNA]</scope>
    <source>
        <strain evidence="2">DSM 44202</strain>
    </source>
</reference>
<evidence type="ECO:0008006" key="4">
    <source>
        <dbReference type="Google" id="ProtNLM"/>
    </source>
</evidence>
<feature type="transmembrane region" description="Helical" evidence="1">
    <location>
        <begin position="12"/>
        <end position="33"/>
    </location>
</feature>